<dbReference type="GO" id="GO:0005509">
    <property type="term" value="F:calcium ion binding"/>
    <property type="evidence" value="ECO:0007669"/>
    <property type="project" value="InterPro"/>
</dbReference>
<dbReference type="AlphaFoldDB" id="A0A7W6PBY6"/>
<dbReference type="Proteomes" id="UP000530571">
    <property type="component" value="Unassembled WGS sequence"/>
</dbReference>
<name>A0A7W6PBY6_9HYPH</name>
<protein>
    <recommendedName>
        <fullName evidence="3">EF-hand domain-containing protein</fullName>
    </recommendedName>
</protein>
<reference evidence="4 5" key="1">
    <citation type="submission" date="2020-08" db="EMBL/GenBank/DDBJ databases">
        <title>Genomic Encyclopedia of Type Strains, Phase IV (KMG-IV): sequencing the most valuable type-strain genomes for metagenomic binning, comparative biology and taxonomic classification.</title>
        <authorList>
            <person name="Goeker M."/>
        </authorList>
    </citation>
    <scope>NUCLEOTIDE SEQUENCE [LARGE SCALE GENOMIC DNA]</scope>
    <source>
        <strain evidence="4 5">DSM 28101</strain>
    </source>
</reference>
<evidence type="ECO:0000256" key="2">
    <source>
        <dbReference type="SAM" id="SignalP"/>
    </source>
</evidence>
<evidence type="ECO:0000256" key="1">
    <source>
        <dbReference type="SAM" id="MobiDB-lite"/>
    </source>
</evidence>
<dbReference type="PROSITE" id="PS00018">
    <property type="entry name" value="EF_HAND_1"/>
    <property type="match status" value="1"/>
</dbReference>
<dbReference type="InterPro" id="IPR011992">
    <property type="entry name" value="EF-hand-dom_pair"/>
</dbReference>
<dbReference type="SUPFAM" id="SSF47473">
    <property type="entry name" value="EF-hand"/>
    <property type="match status" value="1"/>
</dbReference>
<sequence length="230" mass="23327">MKRNTIFAAGLVAALIGGAAVPAFAAGPGDNWGGRGQGPRQMMTDCDGPQGAARGPGGRQGMMQDRQQAGPTRGGPQGGFAQGQQRGPGQMAMRGNDGGAYGPGMMQGQRGGAQGDFGPGGMRGPGMGPGNGPRGAGPTGGPQMMGDLGQYDKNGDGYLSLDEFEAFQVEVGRPMFERHFQYLDSDGDGKVAVSELPVPGAGPQRPFAQGPAGNQGQQPPMPRGMGNPNN</sequence>
<feature type="chain" id="PRO_5030835620" description="EF-hand domain-containing protein" evidence="2">
    <location>
        <begin position="26"/>
        <end position="230"/>
    </location>
</feature>
<feature type="compositionally biased region" description="Gly residues" evidence="1">
    <location>
        <begin position="72"/>
        <end position="81"/>
    </location>
</feature>
<proteinExistence type="predicted"/>
<feature type="compositionally biased region" description="Gly residues" evidence="1">
    <location>
        <begin position="109"/>
        <end position="140"/>
    </location>
</feature>
<evidence type="ECO:0000313" key="4">
    <source>
        <dbReference type="EMBL" id="MBB4124405.1"/>
    </source>
</evidence>
<organism evidence="4 5">
    <name type="scientific">Martelella radicis</name>
    <dbReference type="NCBI Taxonomy" id="1397476"/>
    <lineage>
        <taxon>Bacteria</taxon>
        <taxon>Pseudomonadati</taxon>
        <taxon>Pseudomonadota</taxon>
        <taxon>Alphaproteobacteria</taxon>
        <taxon>Hyphomicrobiales</taxon>
        <taxon>Aurantimonadaceae</taxon>
        <taxon>Martelella</taxon>
    </lineage>
</organism>
<dbReference type="RefSeq" id="WP_183491049.1">
    <property type="nucleotide sequence ID" value="NZ_JACIDZ010000022.1"/>
</dbReference>
<dbReference type="InterPro" id="IPR002048">
    <property type="entry name" value="EF_hand_dom"/>
</dbReference>
<evidence type="ECO:0000313" key="5">
    <source>
        <dbReference type="Proteomes" id="UP000530571"/>
    </source>
</evidence>
<keyword evidence="2" id="KW-0732">Signal</keyword>
<feature type="compositionally biased region" description="Low complexity" evidence="1">
    <location>
        <begin position="209"/>
        <end position="230"/>
    </location>
</feature>
<dbReference type="CDD" id="cd00051">
    <property type="entry name" value="EFh"/>
    <property type="match status" value="1"/>
</dbReference>
<feature type="region of interest" description="Disordered" evidence="1">
    <location>
        <begin position="31"/>
        <end position="151"/>
    </location>
</feature>
<gene>
    <name evidence="4" type="ORF">GGR30_004363</name>
</gene>
<dbReference type="PROSITE" id="PS50222">
    <property type="entry name" value="EF_HAND_2"/>
    <property type="match status" value="1"/>
</dbReference>
<dbReference type="EMBL" id="JACIDZ010000022">
    <property type="protein sequence ID" value="MBB4124405.1"/>
    <property type="molecule type" value="Genomic_DNA"/>
</dbReference>
<feature type="region of interest" description="Disordered" evidence="1">
    <location>
        <begin position="189"/>
        <end position="230"/>
    </location>
</feature>
<feature type="domain" description="EF-hand" evidence="3">
    <location>
        <begin position="150"/>
        <end position="174"/>
    </location>
</feature>
<keyword evidence="5" id="KW-1185">Reference proteome</keyword>
<accession>A0A7W6PBY6</accession>
<dbReference type="Gene3D" id="1.10.238.10">
    <property type="entry name" value="EF-hand"/>
    <property type="match status" value="1"/>
</dbReference>
<feature type="compositionally biased region" description="Low complexity" evidence="1">
    <location>
        <begin position="61"/>
        <end position="70"/>
    </location>
</feature>
<comment type="caution">
    <text evidence="4">The sequence shown here is derived from an EMBL/GenBank/DDBJ whole genome shotgun (WGS) entry which is preliminary data.</text>
</comment>
<dbReference type="Pfam" id="PF13202">
    <property type="entry name" value="EF-hand_5"/>
    <property type="match status" value="2"/>
</dbReference>
<evidence type="ECO:0000259" key="3">
    <source>
        <dbReference type="PROSITE" id="PS50222"/>
    </source>
</evidence>
<feature type="signal peptide" evidence="2">
    <location>
        <begin position="1"/>
        <end position="25"/>
    </location>
</feature>
<dbReference type="InterPro" id="IPR018247">
    <property type="entry name" value="EF_Hand_1_Ca_BS"/>
</dbReference>